<evidence type="ECO:0000313" key="1">
    <source>
        <dbReference type="EMBL" id="SMC80638.1"/>
    </source>
</evidence>
<reference evidence="1" key="1">
    <citation type="submission" date="2017-04" db="EMBL/GenBank/DDBJ databases">
        <authorList>
            <person name="Varghese N."/>
            <person name="Submissions S."/>
        </authorList>
    </citation>
    <scope>NUCLEOTIDE SEQUENCE</scope>
    <source>
        <strain evidence="1">WTE2008</strain>
    </source>
</reference>
<name>A0AC61PPA9_9FIRM</name>
<dbReference type="EMBL" id="FWXZ01000006">
    <property type="protein sequence ID" value="SMC80638.1"/>
    <property type="molecule type" value="Genomic_DNA"/>
</dbReference>
<evidence type="ECO:0000313" key="2">
    <source>
        <dbReference type="Proteomes" id="UP000192328"/>
    </source>
</evidence>
<sequence length="311" mass="33582">MKKLIICMTAALLALAMCIGVLAESASEPAAELYDSLVNLLFNTSNVTLKGTAEFKLDGEWFKTAEGTWQQDGDRAFRQLLLKAPGKNGTEKKNGYTIFVSGDDYNLIEEFTPSVYTTGATAGRNSILRKSVGAEKFISLGKMLASQANTLLGENVITKTSDGYSIKLDGNLPYFADTALNMFAQFAANRYFGMDYDKISAGAQYSMQSFRTVTESLVYCMRSVSLKKAEVNVTNDANGAVKHIEGTIAIDVNTAADGIKLLEVSFSADVTDLGNTMVKKFDPNAYNVVPAYTYNNTNPVDEGAEAPTAGI</sequence>
<dbReference type="Proteomes" id="UP000192328">
    <property type="component" value="Unassembled WGS sequence"/>
</dbReference>
<organism evidence="1 2">
    <name type="scientific">Aristaeella lactis</name>
    <dbReference type="NCBI Taxonomy" id="3046383"/>
    <lineage>
        <taxon>Bacteria</taxon>
        <taxon>Bacillati</taxon>
        <taxon>Bacillota</taxon>
        <taxon>Clostridia</taxon>
        <taxon>Eubacteriales</taxon>
        <taxon>Aristaeellaceae</taxon>
        <taxon>Aristaeella</taxon>
    </lineage>
</organism>
<gene>
    <name evidence="1" type="ORF">SAMN06297397_2605</name>
</gene>
<keyword evidence="2" id="KW-1185">Reference proteome</keyword>
<comment type="caution">
    <text evidence="1">The sequence shown here is derived from an EMBL/GenBank/DDBJ whole genome shotgun (WGS) entry which is preliminary data.</text>
</comment>
<accession>A0AC61PPA9</accession>
<protein>
    <submittedName>
        <fullName evidence="1">Uncharacterized protein</fullName>
    </submittedName>
</protein>
<proteinExistence type="predicted"/>